<dbReference type="AlphaFoldDB" id="A0A9Q3E3X5"/>
<feature type="region of interest" description="Disordered" evidence="1">
    <location>
        <begin position="1"/>
        <end position="32"/>
    </location>
</feature>
<proteinExistence type="predicted"/>
<organism evidence="2 3">
    <name type="scientific">Austropuccinia psidii MF-1</name>
    <dbReference type="NCBI Taxonomy" id="1389203"/>
    <lineage>
        <taxon>Eukaryota</taxon>
        <taxon>Fungi</taxon>
        <taxon>Dikarya</taxon>
        <taxon>Basidiomycota</taxon>
        <taxon>Pucciniomycotina</taxon>
        <taxon>Pucciniomycetes</taxon>
        <taxon>Pucciniales</taxon>
        <taxon>Sphaerophragmiaceae</taxon>
        <taxon>Austropuccinia</taxon>
    </lineage>
</organism>
<dbReference type="OrthoDB" id="3059824at2759"/>
<sequence>MQTGVVDEFHPVPSSAVVDETNTDVPSKGKNETPAISRMKVIGPRNPTIIFSYLNTNNILLYSRRSNALVTTASEAPCSFREAQNSVNKSIWTNSIKEEHLAMET</sequence>
<dbReference type="EMBL" id="AVOT02022396">
    <property type="protein sequence ID" value="MBW0511821.1"/>
    <property type="molecule type" value="Genomic_DNA"/>
</dbReference>
<evidence type="ECO:0000256" key="1">
    <source>
        <dbReference type="SAM" id="MobiDB-lite"/>
    </source>
</evidence>
<evidence type="ECO:0000313" key="3">
    <source>
        <dbReference type="Proteomes" id="UP000765509"/>
    </source>
</evidence>
<dbReference type="Proteomes" id="UP000765509">
    <property type="component" value="Unassembled WGS sequence"/>
</dbReference>
<accession>A0A9Q3E3X5</accession>
<keyword evidence="3" id="KW-1185">Reference proteome</keyword>
<comment type="caution">
    <text evidence="2">The sequence shown here is derived from an EMBL/GenBank/DDBJ whole genome shotgun (WGS) entry which is preliminary data.</text>
</comment>
<evidence type="ECO:0000313" key="2">
    <source>
        <dbReference type="EMBL" id="MBW0511821.1"/>
    </source>
</evidence>
<protein>
    <submittedName>
        <fullName evidence="2">Uncharacterized protein</fullName>
    </submittedName>
</protein>
<reference evidence="2" key="1">
    <citation type="submission" date="2021-03" db="EMBL/GenBank/DDBJ databases">
        <title>Draft genome sequence of rust myrtle Austropuccinia psidii MF-1, a brazilian biotype.</title>
        <authorList>
            <person name="Quecine M.C."/>
            <person name="Pachon D.M.R."/>
            <person name="Bonatelli M.L."/>
            <person name="Correr F.H."/>
            <person name="Franceschini L.M."/>
            <person name="Leite T.F."/>
            <person name="Margarido G.R.A."/>
            <person name="Almeida C.A."/>
            <person name="Ferrarezi J.A."/>
            <person name="Labate C.A."/>
        </authorList>
    </citation>
    <scope>NUCLEOTIDE SEQUENCE</scope>
    <source>
        <strain evidence="2">MF-1</strain>
    </source>
</reference>
<name>A0A9Q3E3X5_9BASI</name>
<gene>
    <name evidence="2" type="ORF">O181_051536</name>
</gene>